<keyword evidence="3 11" id="KW-0808">Transferase</keyword>
<dbReference type="InterPro" id="IPR002726">
    <property type="entry name" value="CarS_archaea"/>
</dbReference>
<evidence type="ECO:0000256" key="11">
    <source>
        <dbReference type="HAMAP-Rule" id="MF_01117"/>
    </source>
</evidence>
<feature type="transmembrane region" description="Helical" evidence="11">
    <location>
        <begin position="119"/>
        <end position="141"/>
    </location>
</feature>
<dbReference type="EC" id="2.7.7.67" evidence="11"/>
<comment type="catalytic activity">
    <reaction evidence="11">
        <text>2,3-bis-O-(geranylgeranyl)-sn-glycerol 1-phosphate + CTP + H(+) = CDP-2,3-bis-O-(geranylgeranyl)-sn-glycerol + diphosphate</text>
        <dbReference type="Rhea" id="RHEA:25690"/>
        <dbReference type="ChEBI" id="CHEBI:15378"/>
        <dbReference type="ChEBI" id="CHEBI:33019"/>
        <dbReference type="ChEBI" id="CHEBI:37563"/>
        <dbReference type="ChEBI" id="CHEBI:58837"/>
        <dbReference type="ChEBI" id="CHEBI:58838"/>
        <dbReference type="EC" id="2.7.7.67"/>
    </reaction>
</comment>
<evidence type="ECO:0000256" key="3">
    <source>
        <dbReference type="ARBA" id="ARBA00022679"/>
    </source>
</evidence>
<name>A0A7C2VBB6_9CREN</name>
<feature type="transmembrane region" description="Helical" evidence="11">
    <location>
        <begin position="148"/>
        <end position="169"/>
    </location>
</feature>
<evidence type="ECO:0000256" key="2">
    <source>
        <dbReference type="ARBA" id="ARBA00022516"/>
    </source>
</evidence>
<comment type="subcellular location">
    <subcellularLocation>
        <location evidence="11">Cell membrane</location>
        <topology evidence="11">Multi-pass membrane protein</topology>
    </subcellularLocation>
</comment>
<sequence>MDMFKEILTLLWIVLPSYVANGTPVIGAKVLDKTGFKRHPVDGGALFIDGRRVFGDNKTWEGLAIGIMSGVLVGICQAFVEDSLVAIARGVVMSVGAMVGDLTGAFIKRRLGLKPGDPLPVLDQTLFLFAALGMAHVLNLVSLNMLQLGLLTLMTLLLHIITNYLAYLLNLKEVPW</sequence>
<keyword evidence="7 11" id="KW-0443">Lipid metabolism</keyword>
<evidence type="ECO:0000256" key="9">
    <source>
        <dbReference type="ARBA" id="ARBA00023209"/>
    </source>
</evidence>
<evidence type="ECO:0000313" key="12">
    <source>
        <dbReference type="EMBL" id="HEW53134.1"/>
    </source>
</evidence>
<keyword evidence="1 11" id="KW-1003">Cell membrane</keyword>
<organism evidence="12">
    <name type="scientific">Ignisphaera aggregans</name>
    <dbReference type="NCBI Taxonomy" id="334771"/>
    <lineage>
        <taxon>Archaea</taxon>
        <taxon>Thermoproteota</taxon>
        <taxon>Thermoprotei</taxon>
        <taxon>Desulfurococcales</taxon>
        <taxon>Desulfurococcaceae</taxon>
        <taxon>Ignisphaera</taxon>
    </lineage>
</organism>
<comment type="pathway">
    <text evidence="11">Membrane lipid metabolism; glycerophospholipid metabolism.</text>
</comment>
<keyword evidence="10 11" id="KW-1208">Phospholipid metabolism</keyword>
<dbReference type="NCBIfam" id="NF003114">
    <property type="entry name" value="PRK04032.1"/>
    <property type="match status" value="1"/>
</dbReference>
<dbReference type="HAMAP" id="MF_01117">
    <property type="entry name" value="CDP_archaeol_synth"/>
    <property type="match status" value="1"/>
</dbReference>
<keyword evidence="6 11" id="KW-1133">Transmembrane helix</keyword>
<dbReference type="GO" id="GO:0005886">
    <property type="term" value="C:plasma membrane"/>
    <property type="evidence" value="ECO:0007669"/>
    <property type="project" value="UniProtKB-SubCell"/>
</dbReference>
<feature type="transmembrane region" description="Helical" evidence="11">
    <location>
        <begin position="87"/>
        <end position="107"/>
    </location>
</feature>
<comment type="caution">
    <text evidence="12">The sequence shown here is derived from an EMBL/GenBank/DDBJ whole genome shotgun (WGS) entry which is preliminary data.</text>
</comment>
<reference evidence="12" key="1">
    <citation type="journal article" date="2020" name="mSystems">
        <title>Genome- and Community-Level Interaction Insights into Carbon Utilization and Element Cycling Functions of Hydrothermarchaeota in Hydrothermal Sediment.</title>
        <authorList>
            <person name="Zhou Z."/>
            <person name="Liu Y."/>
            <person name="Xu W."/>
            <person name="Pan J."/>
            <person name="Luo Z.H."/>
            <person name="Li M."/>
        </authorList>
    </citation>
    <scope>NUCLEOTIDE SEQUENCE [LARGE SCALE GENOMIC DNA]</scope>
    <source>
        <strain evidence="12">SpSt-16</strain>
    </source>
</reference>
<keyword evidence="9 11" id="KW-0594">Phospholipid biosynthesis</keyword>
<dbReference type="Pfam" id="PF01864">
    <property type="entry name" value="CarS-like"/>
    <property type="match status" value="1"/>
</dbReference>
<dbReference type="PANTHER" id="PTHR39650">
    <property type="entry name" value="CDP-ARCHAEOL SYNTHASE"/>
    <property type="match status" value="1"/>
</dbReference>
<dbReference type="AlphaFoldDB" id="A0A7C2VBB6"/>
<feature type="transmembrane region" description="Helical" evidence="11">
    <location>
        <begin position="62"/>
        <end position="80"/>
    </location>
</feature>
<evidence type="ECO:0000256" key="5">
    <source>
        <dbReference type="ARBA" id="ARBA00022842"/>
    </source>
</evidence>
<dbReference type="GO" id="GO:0046474">
    <property type="term" value="P:glycerophospholipid biosynthetic process"/>
    <property type="evidence" value="ECO:0007669"/>
    <property type="project" value="UniProtKB-UniRule"/>
</dbReference>
<accession>A0A7C2VBB6</accession>
<dbReference type="InterPro" id="IPR032690">
    <property type="entry name" value="CarS"/>
</dbReference>
<keyword evidence="5 11" id="KW-0460">Magnesium</keyword>
<comment type="function">
    <text evidence="11">Catalyzes the formation of CDP-2,3-bis-(O-geranylgeranyl)-sn-glycerol (CDP-archaeol) from 2,3-bis-(O-geranylgeranyl)-sn-glycerol 1-phosphate (DGGGP) and CTP. This reaction is the third ether-bond-formation step in the biosynthesis of archaeal membrane lipids.</text>
</comment>
<keyword evidence="4 11" id="KW-0812">Transmembrane</keyword>
<keyword evidence="2 11" id="KW-0444">Lipid biosynthesis</keyword>
<dbReference type="EMBL" id="DSGT01000009">
    <property type="protein sequence ID" value="HEW53134.1"/>
    <property type="molecule type" value="Genomic_DNA"/>
</dbReference>
<evidence type="ECO:0000256" key="4">
    <source>
        <dbReference type="ARBA" id="ARBA00022692"/>
    </source>
</evidence>
<comment type="similarity">
    <text evidence="11">Belongs to the CDP-archaeol synthase family.</text>
</comment>
<gene>
    <name evidence="11" type="primary">carS</name>
    <name evidence="12" type="ORF">ENO77_03060</name>
</gene>
<comment type="cofactor">
    <cofactor evidence="11">
        <name>Mg(2+)</name>
        <dbReference type="ChEBI" id="CHEBI:18420"/>
    </cofactor>
</comment>
<evidence type="ECO:0000256" key="8">
    <source>
        <dbReference type="ARBA" id="ARBA00023136"/>
    </source>
</evidence>
<dbReference type="PANTHER" id="PTHR39650:SF1">
    <property type="entry name" value="CDP-ARCHAEOL SYNTHASE"/>
    <property type="match status" value="1"/>
</dbReference>
<evidence type="ECO:0000256" key="10">
    <source>
        <dbReference type="ARBA" id="ARBA00023264"/>
    </source>
</evidence>
<keyword evidence="8 11" id="KW-0472">Membrane</keyword>
<dbReference type="UniPathway" id="UPA00940"/>
<evidence type="ECO:0000256" key="7">
    <source>
        <dbReference type="ARBA" id="ARBA00023098"/>
    </source>
</evidence>
<evidence type="ECO:0000256" key="1">
    <source>
        <dbReference type="ARBA" id="ARBA00022475"/>
    </source>
</evidence>
<evidence type="ECO:0000256" key="6">
    <source>
        <dbReference type="ARBA" id="ARBA00022989"/>
    </source>
</evidence>
<dbReference type="GO" id="GO:0043338">
    <property type="term" value="F:CDP-2,3-bis-(O-geranylgeranyl)-sn-glycerol synthase activity"/>
    <property type="evidence" value="ECO:0007669"/>
    <property type="project" value="UniProtKB-EC"/>
</dbReference>
<protein>
    <recommendedName>
        <fullName evidence="11">CDP-archaeol synthase</fullName>
        <ecNumber evidence="11">2.7.7.67</ecNumber>
    </recommendedName>
    <alternativeName>
        <fullName evidence="11">CDP-2,3-bis-(O-geranylgeranyl)-sn-glycerol synthase</fullName>
    </alternativeName>
</protein>
<proteinExistence type="inferred from homology"/>
<keyword evidence="12" id="KW-0548">Nucleotidyltransferase</keyword>